<comment type="similarity">
    <text evidence="1">Belongs to the enoyl-CoA hydratase/isomerase family.</text>
</comment>
<dbReference type="Gene3D" id="3.90.226.10">
    <property type="entry name" value="2-enoyl-CoA Hydratase, Chain A, domain 1"/>
    <property type="match status" value="1"/>
</dbReference>
<proteinExistence type="inferred from homology"/>
<keyword evidence="3" id="KW-1185">Reference proteome</keyword>
<dbReference type="AlphaFoldDB" id="A0A364KRR3"/>
<gene>
    <name evidence="2" type="ORF">BHQ10_002249</name>
</gene>
<dbReference type="GeneID" id="63791466"/>
<dbReference type="OrthoDB" id="2018133at2759"/>
<dbReference type="Proteomes" id="UP000249363">
    <property type="component" value="Unassembled WGS sequence"/>
</dbReference>
<dbReference type="RefSeq" id="XP_040730754.1">
    <property type="nucleotide sequence ID" value="XM_040874374.1"/>
</dbReference>
<dbReference type="SUPFAM" id="SSF52096">
    <property type="entry name" value="ClpP/crotonase"/>
    <property type="match status" value="1"/>
</dbReference>
<dbReference type="InterPro" id="IPR029045">
    <property type="entry name" value="ClpP/crotonase-like_dom_sf"/>
</dbReference>
<dbReference type="CDD" id="cd06558">
    <property type="entry name" value="crotonase-like"/>
    <property type="match status" value="1"/>
</dbReference>
<comment type="caution">
    <text evidence="2">The sequence shown here is derived from an EMBL/GenBank/DDBJ whole genome shotgun (WGS) entry which is preliminary data.</text>
</comment>
<organism evidence="2 3">
    <name type="scientific">Talaromyces amestolkiae</name>
    <dbReference type="NCBI Taxonomy" id="1196081"/>
    <lineage>
        <taxon>Eukaryota</taxon>
        <taxon>Fungi</taxon>
        <taxon>Dikarya</taxon>
        <taxon>Ascomycota</taxon>
        <taxon>Pezizomycotina</taxon>
        <taxon>Eurotiomycetes</taxon>
        <taxon>Eurotiomycetidae</taxon>
        <taxon>Eurotiales</taxon>
        <taxon>Trichocomaceae</taxon>
        <taxon>Talaromyces</taxon>
        <taxon>Talaromyces sect. Talaromyces</taxon>
    </lineage>
</organism>
<evidence type="ECO:0000313" key="3">
    <source>
        <dbReference type="Proteomes" id="UP000249363"/>
    </source>
</evidence>
<accession>A0A364KRR3</accession>
<dbReference type="InterPro" id="IPR051053">
    <property type="entry name" value="ECH/Chromodomain_protein"/>
</dbReference>
<dbReference type="PANTHER" id="PTHR43684">
    <property type="match status" value="1"/>
</dbReference>
<name>A0A364KRR3_TALAM</name>
<reference evidence="2 3" key="1">
    <citation type="journal article" date="2017" name="Biotechnol. Biofuels">
        <title>Differential beta-glucosidase expression as a function of carbon source availability in Talaromyces amestolkiae: a genomic and proteomic approach.</title>
        <authorList>
            <person name="de Eugenio L.I."/>
            <person name="Mendez-Liter J.A."/>
            <person name="Nieto-Dominguez M."/>
            <person name="Alonso L."/>
            <person name="Gil-Munoz J."/>
            <person name="Barriuso J."/>
            <person name="Prieto A."/>
            <person name="Martinez M.J."/>
        </authorList>
    </citation>
    <scope>NUCLEOTIDE SEQUENCE [LARGE SCALE GENOMIC DNA]</scope>
    <source>
        <strain evidence="2 3">CIB</strain>
    </source>
</reference>
<dbReference type="STRING" id="1196081.A0A364KRR3"/>
<sequence>MADSPELPTSYAALPTKSIKLSHVPADSPTVTKVVVVTLYRPTKHNAWTSEMAQELRTVYNLFDVDDRVRAIVLTGSGKMFCAGADLEVGFAANGSKDEIEPGGARDHRDGAGWVTMAMHRCRKPTVVAINGSAVGVGITCTLPAAIRVAYKDAKIGFVFARRGLIAEGASAFFLPKLVGHSRAMHLVTTGSVYPASHPLLSNLFSETLPSPEATVARALELATDIAENTSTVSTAIMRDLLWRTPHSAEETHLLDSRLIWDMFGKGDNMEGVLSFFEKRKPDFKASFNNNGEIPAAWPWWTPVSFEKWMRKSRL</sequence>
<dbReference type="Pfam" id="PF00378">
    <property type="entry name" value="ECH_1"/>
    <property type="match status" value="1"/>
</dbReference>
<evidence type="ECO:0000313" key="2">
    <source>
        <dbReference type="EMBL" id="RAO66237.1"/>
    </source>
</evidence>
<dbReference type="InterPro" id="IPR001753">
    <property type="entry name" value="Enoyl-CoA_hydra/iso"/>
</dbReference>
<protein>
    <recommendedName>
        <fullName evidence="4">Enoyl-CoA hydratase</fullName>
    </recommendedName>
</protein>
<evidence type="ECO:0000256" key="1">
    <source>
        <dbReference type="ARBA" id="ARBA00005254"/>
    </source>
</evidence>
<evidence type="ECO:0008006" key="4">
    <source>
        <dbReference type="Google" id="ProtNLM"/>
    </source>
</evidence>
<dbReference type="EMBL" id="MIKG01000003">
    <property type="protein sequence ID" value="RAO66237.1"/>
    <property type="molecule type" value="Genomic_DNA"/>
</dbReference>
<dbReference type="PANTHER" id="PTHR43684:SF4">
    <property type="entry name" value="ENOYL-COA HYDRATASE_ISOMERASE FAMILY PROTEIN (AFU_ORTHOLOGUE AFUA_1G01890)"/>
    <property type="match status" value="1"/>
</dbReference>